<keyword evidence="4" id="KW-1185">Reference proteome</keyword>
<dbReference type="Proteomes" id="UP000247790">
    <property type="component" value="Unassembled WGS sequence"/>
</dbReference>
<organism evidence="1 3">
    <name type="scientific">Paenibacillus barcinonensis</name>
    <dbReference type="NCBI Taxonomy" id="198119"/>
    <lineage>
        <taxon>Bacteria</taxon>
        <taxon>Bacillati</taxon>
        <taxon>Bacillota</taxon>
        <taxon>Bacilli</taxon>
        <taxon>Bacillales</taxon>
        <taxon>Paenibacillaceae</taxon>
        <taxon>Paenibacillus</taxon>
    </lineage>
</organism>
<evidence type="ECO:0000313" key="2">
    <source>
        <dbReference type="EMBL" id="QKS58010.1"/>
    </source>
</evidence>
<evidence type="ECO:0000313" key="4">
    <source>
        <dbReference type="Proteomes" id="UP000509327"/>
    </source>
</evidence>
<name>A0A2V4UWV8_PAEBA</name>
<gene>
    <name evidence="1" type="ORF">DFQ00_12171</name>
    <name evidence="2" type="ORF">HUB98_18110</name>
</gene>
<dbReference type="EMBL" id="QJSW01000021">
    <property type="protein sequence ID" value="PYE44553.1"/>
    <property type="molecule type" value="Genomic_DNA"/>
</dbReference>
<reference evidence="1 3" key="1">
    <citation type="submission" date="2018-06" db="EMBL/GenBank/DDBJ databases">
        <title>Genomic Encyclopedia of Type Strains, Phase III (KMG-III): the genomes of soil and plant-associated and newly described type strains.</title>
        <authorList>
            <person name="Whitman W."/>
        </authorList>
    </citation>
    <scope>NUCLEOTIDE SEQUENCE [LARGE SCALE GENOMIC DNA]</scope>
    <source>
        <strain evidence="1 3">CECT 7022</strain>
    </source>
</reference>
<dbReference type="AlphaFoldDB" id="A0A2V4UWV8"/>
<evidence type="ECO:0000313" key="3">
    <source>
        <dbReference type="Proteomes" id="UP000247790"/>
    </source>
</evidence>
<dbReference type="EMBL" id="CP054614">
    <property type="protein sequence ID" value="QKS58010.1"/>
    <property type="molecule type" value="Genomic_DNA"/>
</dbReference>
<protein>
    <submittedName>
        <fullName evidence="1">Uncharacterized protein</fullName>
    </submittedName>
</protein>
<dbReference type="Proteomes" id="UP000509327">
    <property type="component" value="Chromosome"/>
</dbReference>
<accession>A0A2V4UWV8</accession>
<evidence type="ECO:0000313" key="1">
    <source>
        <dbReference type="EMBL" id="PYE44553.1"/>
    </source>
</evidence>
<sequence length="49" mass="5673">MNQTLEIKEAAKQRHNGLRPFVVLHLVMLRFDALRPCLQVSIMALNNEL</sequence>
<dbReference type="RefSeq" id="WP_167433812.1">
    <property type="nucleotide sequence ID" value="NZ_CP054614.1"/>
</dbReference>
<proteinExistence type="predicted"/>
<reference evidence="2 4" key="2">
    <citation type="submission" date="2020-06" db="EMBL/GenBank/DDBJ databases">
        <title>Complete genome of Paenibacillus barcinonensis KACC11450.</title>
        <authorList>
            <person name="Kim M."/>
            <person name="Park Y.-J."/>
            <person name="Shin J.-H."/>
        </authorList>
    </citation>
    <scope>NUCLEOTIDE SEQUENCE [LARGE SCALE GENOMIC DNA]</scope>
    <source>
        <strain evidence="2 4">KACC11450</strain>
    </source>
</reference>